<dbReference type="Proteomes" id="UP001306592">
    <property type="component" value="Unassembled WGS sequence"/>
</dbReference>
<dbReference type="EC" id="4.2.99.20" evidence="3 4"/>
<keyword evidence="1 3" id="KW-0474">Menaquinone biosynthesis</keyword>
<comment type="catalytic activity">
    <reaction evidence="3">
        <text>5-enolpyruvoyl-6-hydroxy-2-succinyl-cyclohex-3-ene-1-carboxylate = (1R,6R)-6-hydroxy-2-succinyl-cyclohexa-2,4-diene-1-carboxylate + pyruvate</text>
        <dbReference type="Rhea" id="RHEA:25597"/>
        <dbReference type="ChEBI" id="CHEBI:15361"/>
        <dbReference type="ChEBI" id="CHEBI:58689"/>
        <dbReference type="ChEBI" id="CHEBI:58818"/>
        <dbReference type="EC" id="4.2.99.20"/>
    </reaction>
</comment>
<dbReference type="Gene3D" id="3.40.50.1820">
    <property type="entry name" value="alpha/beta hydrolase"/>
    <property type="match status" value="1"/>
</dbReference>
<dbReference type="InterPro" id="IPR029058">
    <property type="entry name" value="AB_hydrolase_fold"/>
</dbReference>
<comment type="subunit">
    <text evidence="3">Monomer.</text>
</comment>
<evidence type="ECO:0000313" key="7">
    <source>
        <dbReference type="Proteomes" id="UP001306592"/>
    </source>
</evidence>
<dbReference type="HAMAP" id="MF_01660">
    <property type="entry name" value="MenH"/>
    <property type="match status" value="1"/>
</dbReference>
<dbReference type="SUPFAM" id="SSF53474">
    <property type="entry name" value="alpha/beta-Hydrolases"/>
    <property type="match status" value="1"/>
</dbReference>
<name>A0ABU8DH29_ERWAP</name>
<dbReference type="EMBL" id="JBANEI010000009">
    <property type="protein sequence ID" value="MEI2682801.1"/>
    <property type="molecule type" value="Genomic_DNA"/>
</dbReference>
<dbReference type="PANTHER" id="PTHR42916:SF1">
    <property type="entry name" value="PROTEIN PHYLLO, CHLOROPLASTIC"/>
    <property type="match status" value="1"/>
</dbReference>
<dbReference type="InterPro" id="IPR000073">
    <property type="entry name" value="AB_hydrolase_1"/>
</dbReference>
<evidence type="ECO:0000256" key="2">
    <source>
        <dbReference type="ARBA" id="ARBA00023239"/>
    </source>
</evidence>
<keyword evidence="7" id="KW-1185">Reference proteome</keyword>
<reference evidence="6 7" key="1">
    <citation type="submission" date="2024-02" db="EMBL/GenBank/DDBJ databases">
        <title>First report Erwinia aphidicola in onion in Chile.</title>
        <authorList>
            <person name="Valenzuela M."/>
            <person name="Pena M."/>
            <person name="Dutta B."/>
        </authorList>
    </citation>
    <scope>NUCLEOTIDE SEQUENCE [LARGE SCALE GENOMIC DNA]</scope>
    <source>
        <strain evidence="6 7">QCJ3A</strain>
    </source>
</reference>
<proteinExistence type="inferred from homology"/>
<comment type="caution">
    <text evidence="6">The sequence shown here is derived from an EMBL/GenBank/DDBJ whole genome shotgun (WGS) entry which is preliminary data.</text>
</comment>
<evidence type="ECO:0000313" key="6">
    <source>
        <dbReference type="EMBL" id="MEI2682801.1"/>
    </source>
</evidence>
<dbReference type="Pfam" id="PF00561">
    <property type="entry name" value="Abhydrolase_1"/>
    <property type="match status" value="1"/>
</dbReference>
<dbReference type="GO" id="GO:0070205">
    <property type="term" value="F:2-succinyl-6-hydroxy-2,4-cyclohexadiene-1-carboxylate synthase activity"/>
    <property type="evidence" value="ECO:0007669"/>
    <property type="project" value="UniProtKB-EC"/>
</dbReference>
<keyword evidence="2 3" id="KW-0456">Lyase</keyword>
<sequence>MLHAHWQGHHHSTRPVLVWLHGFLGSAQEWQPVQRYFSHWPLLSVDLPGHGGSRAQSVNGFDELSQRLNATLDYHQVKRYWLIGYSLGGRLALYHACRHAGKELMGLLVEAGHFGLASPSERAIRREHDLCWAQRFRQQPLEQALCQWYQQPVFAELTPIERQRLVARRLDNRGEGLAAMLEATSLSAQPWLLPELRQKSFPFRYLCGEWDQKFLQLALQAALPPAVIPAAGHNSHLANPLAFAHQLARVLNYH</sequence>
<comment type="function">
    <text evidence="3">Catalyzes a proton abstraction reaction that results in 2,5-elimination of pyruvate from 2-succinyl-5-enolpyruvyl-6-hydroxy-3-cyclohexene-1-carboxylate (SEPHCHC) and the formation of 2-succinyl-6-hydroxy-2,4-cyclohexadiene-1-carboxylate (SHCHC).</text>
</comment>
<evidence type="ECO:0000256" key="1">
    <source>
        <dbReference type="ARBA" id="ARBA00022428"/>
    </source>
</evidence>
<dbReference type="PANTHER" id="PTHR42916">
    <property type="entry name" value="2-SUCCINYL-5-ENOLPYRUVYL-6-HYDROXY-3-CYCLOHEXENE-1-CARBOXYLATE SYNTHASE"/>
    <property type="match status" value="1"/>
</dbReference>
<organism evidence="6 7">
    <name type="scientific">Erwinia aphidicola</name>
    <dbReference type="NCBI Taxonomy" id="68334"/>
    <lineage>
        <taxon>Bacteria</taxon>
        <taxon>Pseudomonadati</taxon>
        <taxon>Pseudomonadota</taxon>
        <taxon>Gammaproteobacteria</taxon>
        <taxon>Enterobacterales</taxon>
        <taxon>Erwiniaceae</taxon>
        <taxon>Erwinia</taxon>
    </lineage>
</organism>
<dbReference type="InterPro" id="IPR022485">
    <property type="entry name" value="SHCHC_synthase_MenH"/>
</dbReference>
<evidence type="ECO:0000259" key="5">
    <source>
        <dbReference type="Pfam" id="PF00561"/>
    </source>
</evidence>
<protein>
    <recommendedName>
        <fullName evidence="3 4">2-succinyl-6-hydroxy-2,4-cyclohexadiene-1-carboxylate synthase</fullName>
        <shortName evidence="3">SHCHC synthase</shortName>
        <ecNumber evidence="3 4">4.2.99.20</ecNumber>
    </recommendedName>
</protein>
<comment type="pathway">
    <text evidence="3">Quinol/quinone metabolism; menaquinone biosynthesis.</text>
</comment>
<comment type="similarity">
    <text evidence="3">Belongs to the AB hydrolase superfamily. MenH family.</text>
</comment>
<comment type="pathway">
    <text evidence="3">Quinol/quinone metabolism; 1,4-dihydroxy-2-naphthoate biosynthesis; 1,4-dihydroxy-2-naphthoate from chorismate: step 3/7.</text>
</comment>
<evidence type="ECO:0000256" key="4">
    <source>
        <dbReference type="NCBIfam" id="TIGR03695"/>
    </source>
</evidence>
<accession>A0ABU8DH29</accession>
<dbReference type="NCBIfam" id="NF008340">
    <property type="entry name" value="PRK11126.1"/>
    <property type="match status" value="1"/>
</dbReference>
<feature type="domain" description="AB hydrolase-1" evidence="5">
    <location>
        <begin position="15"/>
        <end position="214"/>
    </location>
</feature>
<dbReference type="NCBIfam" id="TIGR03695">
    <property type="entry name" value="menH_SHCHC"/>
    <property type="match status" value="1"/>
</dbReference>
<gene>
    <name evidence="3 6" type="primary">menH</name>
    <name evidence="6" type="ORF">V8N49_14175</name>
</gene>
<evidence type="ECO:0000256" key="3">
    <source>
        <dbReference type="HAMAP-Rule" id="MF_01660"/>
    </source>
</evidence>
<dbReference type="RefSeq" id="WP_191149719.1">
    <property type="nucleotide sequence ID" value="NZ_CAKKMT010000006.1"/>
</dbReference>